<gene>
    <name evidence="1" type="ORF">SERLA73DRAFT_150190</name>
</gene>
<organism evidence="2">
    <name type="scientific">Serpula lacrymans var. lacrymans (strain S7.3)</name>
    <name type="common">Dry rot fungus</name>
    <dbReference type="NCBI Taxonomy" id="936435"/>
    <lineage>
        <taxon>Eukaryota</taxon>
        <taxon>Fungi</taxon>
        <taxon>Dikarya</taxon>
        <taxon>Basidiomycota</taxon>
        <taxon>Agaricomycotina</taxon>
        <taxon>Agaricomycetes</taxon>
        <taxon>Agaricomycetidae</taxon>
        <taxon>Boletales</taxon>
        <taxon>Coniophorineae</taxon>
        <taxon>Serpulaceae</taxon>
        <taxon>Serpula</taxon>
    </lineage>
</organism>
<dbReference type="InParanoid" id="F8PLF3"/>
<protein>
    <submittedName>
        <fullName evidence="1">Uncharacterized protein</fullName>
    </submittedName>
</protein>
<dbReference type="Proteomes" id="UP000008063">
    <property type="component" value="Unassembled WGS sequence"/>
</dbReference>
<keyword evidence="2" id="KW-1185">Reference proteome</keyword>
<dbReference type="EMBL" id="GL945476">
    <property type="protein sequence ID" value="EGO02435.1"/>
    <property type="molecule type" value="Genomic_DNA"/>
</dbReference>
<evidence type="ECO:0000313" key="1">
    <source>
        <dbReference type="EMBL" id="EGO02435.1"/>
    </source>
</evidence>
<evidence type="ECO:0000313" key="2">
    <source>
        <dbReference type="Proteomes" id="UP000008063"/>
    </source>
</evidence>
<reference evidence="2" key="1">
    <citation type="journal article" date="2011" name="Science">
        <title>The plant cell wall-decomposing machinery underlies the functional diversity of forest fungi.</title>
        <authorList>
            <person name="Eastwood D.C."/>
            <person name="Floudas D."/>
            <person name="Binder M."/>
            <person name="Majcherczyk A."/>
            <person name="Schneider P."/>
            <person name="Aerts A."/>
            <person name="Asiegbu F.O."/>
            <person name="Baker S.E."/>
            <person name="Barry K."/>
            <person name="Bendiksby M."/>
            <person name="Blumentritt M."/>
            <person name="Coutinho P.M."/>
            <person name="Cullen D."/>
            <person name="de Vries R.P."/>
            <person name="Gathman A."/>
            <person name="Goodell B."/>
            <person name="Henrissat B."/>
            <person name="Ihrmark K."/>
            <person name="Kauserud H."/>
            <person name="Kohler A."/>
            <person name="LaButti K."/>
            <person name="Lapidus A."/>
            <person name="Lavin J.L."/>
            <person name="Lee Y.-H."/>
            <person name="Lindquist E."/>
            <person name="Lilly W."/>
            <person name="Lucas S."/>
            <person name="Morin E."/>
            <person name="Murat C."/>
            <person name="Oguiza J.A."/>
            <person name="Park J."/>
            <person name="Pisabarro A.G."/>
            <person name="Riley R."/>
            <person name="Rosling A."/>
            <person name="Salamov A."/>
            <person name="Schmidt O."/>
            <person name="Schmutz J."/>
            <person name="Skrede I."/>
            <person name="Stenlid J."/>
            <person name="Wiebenga A."/>
            <person name="Xie X."/>
            <person name="Kuees U."/>
            <person name="Hibbett D.S."/>
            <person name="Hoffmeister D."/>
            <person name="Hoegberg N."/>
            <person name="Martin F."/>
            <person name="Grigoriev I.V."/>
            <person name="Watkinson S.C."/>
        </authorList>
    </citation>
    <scope>NUCLEOTIDE SEQUENCE [LARGE SCALE GENOMIC DNA]</scope>
    <source>
        <strain evidence="2">strain S7.3</strain>
    </source>
</reference>
<name>F8PLF3_SERL3</name>
<dbReference type="HOGENOM" id="CLU_1349618_0_0_1"/>
<proteinExistence type="predicted"/>
<dbReference type="AlphaFoldDB" id="F8PLF3"/>
<accession>F8PLF3</accession>
<sequence length="203" mass="22500">MVFKKGKNIITVKEADAQHQASLFQLAKLQVFHEGNAQCTCTQITLEENAQHTQLAVEDMQLKWSAHELESLKIQFQMGITRPMNILRISPEVSHFPLLSASIKPTGDFKSNNSAGGSALLTLALFVPDNLDFGLNSNTVVFDIDGPNSQAINKYILSFDMMYYQITSIQVTVKENGILCIAFKFNDKVMQNDTATDPGNGKL</sequence>